<dbReference type="GO" id="GO:0003777">
    <property type="term" value="F:microtubule motor activity"/>
    <property type="evidence" value="ECO:0007669"/>
    <property type="project" value="InterPro"/>
</dbReference>
<dbReference type="GO" id="GO:0008017">
    <property type="term" value="F:microtubule binding"/>
    <property type="evidence" value="ECO:0007669"/>
    <property type="project" value="InterPro"/>
</dbReference>
<dbReference type="Pfam" id="PF00225">
    <property type="entry name" value="Kinesin"/>
    <property type="match status" value="1"/>
</dbReference>
<comment type="subcellular location">
    <subcellularLocation>
        <location evidence="1">Cytoplasm</location>
        <location evidence="1">Cytoskeleton</location>
    </subcellularLocation>
</comment>
<dbReference type="GO" id="GO:0005524">
    <property type="term" value="F:ATP binding"/>
    <property type="evidence" value="ECO:0007669"/>
    <property type="project" value="UniProtKB-KW"/>
</dbReference>
<feature type="coiled-coil region" evidence="6">
    <location>
        <begin position="677"/>
        <end position="713"/>
    </location>
</feature>
<dbReference type="PANTHER" id="PTHR21608">
    <property type="entry name" value="KINESIN-LIKE PROTEIN CG14535"/>
    <property type="match status" value="1"/>
</dbReference>
<dbReference type="Gene3D" id="3.40.850.10">
    <property type="entry name" value="Kinesin motor domain"/>
    <property type="match status" value="1"/>
</dbReference>
<sequence length="994" mass="110655">MEPWSQHLNARLPASPLRTIPKIRTYASVSAEDVETDRVNVLFGDQITIDGKVFSKNAFDHVFLPENPQEEVCCKFLPDMVTSVFNGQDAAFVAIGAKSPGKERRLYGEDSTRPGIVHSLVVGLMEAVEQTKSEEQRFQVRMSAVMISQRDAAIIDLLSPFNTDPRRRSVRIVDDPKSGVYIENESEIRVDSIEQALFYLNTVVDHRLIQDEQTHRTSHVLVSLSLYSYRMCEKQLQGGRRRLSFLDMGIGERNSQNGGLTMPSIGCALLAMLQRNKHIPSRDTNVGQLMRCALTSSRSNVFFFSFASRNDDNENVAQLAHKISRTRKTSTAGTSKKASINGVETCSKSSGERRREQQLESGSEVSGAETVIYLGSNPALPPTPRAVHRTSRSFQEPPPKAPLSSPGVSPNHSTSSIPPMLQGHTPFLSASLRLYDELCSPPSTSASSPQAFGGNSYEDRGDFGVTIAKHVVSTVPRSKSKFNLDDGKRKHIMQWMESSEAPPILFNALDIAVDDSRECGILSHPLEDIIEQEEESMKTSTTNSRKDHPLRILSKQDLDKIESSGQKESNGEGEDGLEMAMAASISSIKSHDILAKLEALRTATPSGPSASVSASTGHSEMDMYRRASHLEEYALQRVQEIENENRSSKKKKKFVLNCCQQSMVSSSSTVVDWSAIERKKEEKLEAIELEKRKDELRERREKLKMEELELRRERSLIDKELDGKKSLTTTLARQLHHFSLSPCRATSSSHRSRATSDSLPSTPTSGHRKLLPSSPSRTPWTAGPITSYSSSHQSLPRHTKLSSSYRKSSADVSTASQSRKSSKTRSDKKERRSSKEDAWIRSPYSQMTSPRTYGGPGTSSSGRGSDDATSISREETKRTKRQSYSASSGYESASGDYHTYTKPSIFEKRTNEEKLSFARQADHIRIRQRQLMKQLEEAKKLIGQDEDVGALSTGLKTNGVNRTALIDALLQENKILEKRLVACRNHTMLVTTFI</sequence>
<dbReference type="SUPFAM" id="SSF52540">
    <property type="entry name" value="P-loop containing nucleoside triphosphate hydrolases"/>
    <property type="match status" value="1"/>
</dbReference>
<evidence type="ECO:0000256" key="6">
    <source>
        <dbReference type="SAM" id="Coils"/>
    </source>
</evidence>
<dbReference type="SMART" id="SM00129">
    <property type="entry name" value="KISc"/>
    <property type="match status" value="1"/>
</dbReference>
<dbReference type="AlphaFoldDB" id="A0A8S1GVC8"/>
<evidence type="ECO:0000256" key="3">
    <source>
        <dbReference type="ARBA" id="ARBA00022840"/>
    </source>
</evidence>
<dbReference type="InterPro" id="IPR001752">
    <property type="entry name" value="Kinesin_motor_dom"/>
</dbReference>
<dbReference type="Proteomes" id="UP000835052">
    <property type="component" value="Unassembled WGS sequence"/>
</dbReference>
<name>A0A8S1GVC8_9PELO</name>
<feature type="compositionally biased region" description="Low complexity" evidence="7">
    <location>
        <begin position="883"/>
        <end position="895"/>
    </location>
</feature>
<keyword evidence="10" id="KW-1185">Reference proteome</keyword>
<feature type="compositionally biased region" description="Polar residues" evidence="7">
    <location>
        <begin position="329"/>
        <end position="349"/>
    </location>
</feature>
<organism evidence="9 10">
    <name type="scientific">Caenorhabditis auriculariae</name>
    <dbReference type="NCBI Taxonomy" id="2777116"/>
    <lineage>
        <taxon>Eukaryota</taxon>
        <taxon>Metazoa</taxon>
        <taxon>Ecdysozoa</taxon>
        <taxon>Nematoda</taxon>
        <taxon>Chromadorea</taxon>
        <taxon>Rhabditida</taxon>
        <taxon>Rhabditina</taxon>
        <taxon>Rhabditomorpha</taxon>
        <taxon>Rhabditoidea</taxon>
        <taxon>Rhabditidae</taxon>
        <taxon>Peloderinae</taxon>
        <taxon>Caenorhabditis</taxon>
    </lineage>
</organism>
<feature type="compositionally biased region" description="Basic and acidic residues" evidence="7">
    <location>
        <begin position="824"/>
        <end position="839"/>
    </location>
</feature>
<evidence type="ECO:0000256" key="7">
    <source>
        <dbReference type="SAM" id="MobiDB-lite"/>
    </source>
</evidence>
<dbReference type="PROSITE" id="PS50067">
    <property type="entry name" value="KINESIN_MOTOR_2"/>
    <property type="match status" value="1"/>
</dbReference>
<feature type="region of interest" description="Disordered" evidence="7">
    <location>
        <begin position="741"/>
        <end position="898"/>
    </location>
</feature>
<feature type="compositionally biased region" description="Polar residues" evidence="7">
    <location>
        <begin position="773"/>
        <end position="794"/>
    </location>
</feature>
<dbReference type="InterPro" id="IPR027417">
    <property type="entry name" value="P-loop_NTPase"/>
</dbReference>
<dbReference type="CDD" id="cd14686">
    <property type="entry name" value="bZIP"/>
    <property type="match status" value="1"/>
</dbReference>
<dbReference type="GO" id="GO:0007018">
    <property type="term" value="P:microtubule-based movement"/>
    <property type="evidence" value="ECO:0007669"/>
    <property type="project" value="InterPro"/>
</dbReference>
<dbReference type="OrthoDB" id="8862460at2759"/>
<feature type="compositionally biased region" description="Basic and acidic residues" evidence="7">
    <location>
        <begin position="544"/>
        <end position="562"/>
    </location>
</feature>
<feature type="compositionally biased region" description="Polar residues" evidence="7">
    <location>
        <begin position="801"/>
        <end position="812"/>
    </location>
</feature>
<dbReference type="GO" id="GO:0005856">
    <property type="term" value="C:cytoskeleton"/>
    <property type="evidence" value="ECO:0007669"/>
    <property type="project" value="UniProtKB-SubCell"/>
</dbReference>
<evidence type="ECO:0000256" key="4">
    <source>
        <dbReference type="ARBA" id="ARBA00023212"/>
    </source>
</evidence>
<evidence type="ECO:0000259" key="8">
    <source>
        <dbReference type="PROSITE" id="PS50067"/>
    </source>
</evidence>
<comment type="caution">
    <text evidence="9">The sequence shown here is derived from an EMBL/GenBank/DDBJ whole genome shotgun (WGS) entry which is preliminary data.</text>
</comment>
<feature type="compositionally biased region" description="Low complexity" evidence="7">
    <location>
        <begin position="848"/>
        <end position="863"/>
    </location>
</feature>
<keyword evidence="2" id="KW-0547">Nucleotide-binding</keyword>
<feature type="region of interest" description="Disordered" evidence="7">
    <location>
        <begin position="528"/>
        <end position="574"/>
    </location>
</feature>
<keyword evidence="3" id="KW-0067">ATP-binding</keyword>
<evidence type="ECO:0000256" key="5">
    <source>
        <dbReference type="PROSITE-ProRule" id="PRU00283"/>
    </source>
</evidence>
<reference evidence="9" key="1">
    <citation type="submission" date="2020-10" db="EMBL/GenBank/DDBJ databases">
        <authorList>
            <person name="Kikuchi T."/>
        </authorList>
    </citation>
    <scope>NUCLEOTIDE SEQUENCE</scope>
    <source>
        <strain evidence="9">NKZ352</strain>
    </source>
</reference>
<feature type="compositionally biased region" description="Polar residues" evidence="7">
    <location>
        <begin position="406"/>
        <end position="417"/>
    </location>
</feature>
<feature type="domain" description="Kinesin motor" evidence="8">
    <location>
        <begin position="16"/>
        <end position="329"/>
    </location>
</feature>
<keyword evidence="4" id="KW-0963">Cytoplasm</keyword>
<proteinExistence type="inferred from homology"/>
<evidence type="ECO:0000256" key="1">
    <source>
        <dbReference type="ARBA" id="ARBA00004245"/>
    </source>
</evidence>
<keyword evidence="4" id="KW-0206">Cytoskeleton</keyword>
<comment type="similarity">
    <text evidence="5">Belongs to the TRAFAC class myosin-kinesin ATPase superfamily. Kinesin family.</text>
</comment>
<keyword evidence="6" id="KW-0175">Coiled coil</keyword>
<evidence type="ECO:0000313" key="9">
    <source>
        <dbReference type="EMBL" id="CAD6186782.1"/>
    </source>
</evidence>
<protein>
    <recommendedName>
        <fullName evidence="8">Kinesin motor domain-containing protein</fullName>
    </recommendedName>
</protein>
<dbReference type="InterPro" id="IPR036961">
    <property type="entry name" value="Kinesin_motor_dom_sf"/>
</dbReference>
<evidence type="ECO:0000313" key="10">
    <source>
        <dbReference type="Proteomes" id="UP000835052"/>
    </source>
</evidence>
<dbReference type="PANTHER" id="PTHR21608:SF7">
    <property type="entry name" value="KINESIN-LIKE PROTEIN CG14535"/>
    <property type="match status" value="1"/>
</dbReference>
<accession>A0A8S1GVC8</accession>
<dbReference type="InterPro" id="IPR027640">
    <property type="entry name" value="Kinesin-like_fam"/>
</dbReference>
<evidence type="ECO:0000256" key="2">
    <source>
        <dbReference type="ARBA" id="ARBA00022741"/>
    </source>
</evidence>
<gene>
    <name evidence="9" type="ORF">CAUJ_LOCUS2701</name>
</gene>
<comment type="caution">
    <text evidence="5">Lacks conserved residue(s) required for the propagation of feature annotation.</text>
</comment>
<feature type="region of interest" description="Disordered" evidence="7">
    <location>
        <begin position="325"/>
        <end position="422"/>
    </location>
</feature>
<dbReference type="EMBL" id="CAJGYM010000005">
    <property type="protein sequence ID" value="CAD6186782.1"/>
    <property type="molecule type" value="Genomic_DNA"/>
</dbReference>